<evidence type="ECO:0000259" key="6">
    <source>
        <dbReference type="Pfam" id="PF13649"/>
    </source>
</evidence>
<dbReference type="InterPro" id="IPR041698">
    <property type="entry name" value="Methyltransf_25"/>
</dbReference>
<evidence type="ECO:0000313" key="8">
    <source>
        <dbReference type="Proteomes" id="UP001596233"/>
    </source>
</evidence>
<organism evidence="7 8">
    <name type="scientific">Paenibacillus septentrionalis</name>
    <dbReference type="NCBI Taxonomy" id="429342"/>
    <lineage>
        <taxon>Bacteria</taxon>
        <taxon>Bacillati</taxon>
        <taxon>Bacillota</taxon>
        <taxon>Bacilli</taxon>
        <taxon>Bacillales</taxon>
        <taxon>Paenibacillaceae</taxon>
        <taxon>Paenibacillus</taxon>
    </lineage>
</organism>
<evidence type="ECO:0000256" key="3">
    <source>
        <dbReference type="ARBA" id="ARBA00022679"/>
    </source>
</evidence>
<reference evidence="8" key="1">
    <citation type="journal article" date="2019" name="Int. J. Syst. Evol. Microbiol.">
        <title>The Global Catalogue of Microorganisms (GCM) 10K type strain sequencing project: providing services to taxonomists for standard genome sequencing and annotation.</title>
        <authorList>
            <consortium name="The Broad Institute Genomics Platform"/>
            <consortium name="The Broad Institute Genome Sequencing Center for Infectious Disease"/>
            <person name="Wu L."/>
            <person name="Ma J."/>
        </authorList>
    </citation>
    <scope>NUCLEOTIDE SEQUENCE [LARGE SCALE GENOMIC DNA]</scope>
    <source>
        <strain evidence="8">PCU 280</strain>
    </source>
</reference>
<accession>A0ABW1V4H5</accession>
<comment type="caution">
    <text evidence="7">The sequence shown here is derived from an EMBL/GenBank/DDBJ whole genome shotgun (WGS) entry which is preliminary data.</text>
</comment>
<dbReference type="CDD" id="cd02440">
    <property type="entry name" value="AdoMet_MTases"/>
    <property type="match status" value="1"/>
</dbReference>
<evidence type="ECO:0000313" key="7">
    <source>
        <dbReference type="EMBL" id="MFC6333495.1"/>
    </source>
</evidence>
<gene>
    <name evidence="7" type="ORF">ACFP56_12770</name>
</gene>
<dbReference type="GO" id="GO:0008168">
    <property type="term" value="F:methyltransferase activity"/>
    <property type="evidence" value="ECO:0007669"/>
    <property type="project" value="UniProtKB-KW"/>
</dbReference>
<protein>
    <submittedName>
        <fullName evidence="7">Class I SAM-dependent methyltransferase</fullName>
        <ecNumber evidence="7">2.1.1.-</ecNumber>
    </submittedName>
</protein>
<dbReference type="PANTHER" id="PTHR43667:SF1">
    <property type="entry name" value="CYCLOPROPANE-FATTY-ACYL-PHOSPHOLIPID SYNTHASE"/>
    <property type="match status" value="1"/>
</dbReference>
<name>A0ABW1V4H5_9BACL</name>
<proteinExistence type="inferred from homology"/>
<keyword evidence="4" id="KW-0949">S-adenosyl-L-methionine</keyword>
<dbReference type="SUPFAM" id="SSF53335">
    <property type="entry name" value="S-adenosyl-L-methionine-dependent methyltransferases"/>
    <property type="match status" value="1"/>
</dbReference>
<dbReference type="EC" id="2.1.1.-" evidence="7"/>
<sequence length="247" mass="27923">MQKSNWESFFDAHAPYYMNNGFTRNTISEVDFVIEELKLSDGSTILDVGCGTGRHSIELAKRGYKVTGVDISSGMLLEANKLATEANVKIEWIHCDAVKYTPIKTFDAVICLCEGAFGLVGRDEEPVEHDLAILKNISDALKPKGRFILTTLNAYSKIRNLTQEDVDSGRFNPVTMIEQYIDEWDLPEGKTQVEVKERRYLPFELTQMFSQVGLQVENMWSGTLGKWAKRQSINLDEIEIMVVATKV</sequence>
<keyword evidence="3 7" id="KW-0808">Transferase</keyword>
<dbReference type="Gene3D" id="3.40.50.150">
    <property type="entry name" value="Vaccinia Virus protein VP39"/>
    <property type="match status" value="1"/>
</dbReference>
<dbReference type="InterPro" id="IPR029063">
    <property type="entry name" value="SAM-dependent_MTases_sf"/>
</dbReference>
<dbReference type="RefSeq" id="WP_379235028.1">
    <property type="nucleotide sequence ID" value="NZ_JBHSTE010000004.1"/>
</dbReference>
<evidence type="ECO:0000256" key="4">
    <source>
        <dbReference type="ARBA" id="ARBA00022691"/>
    </source>
</evidence>
<dbReference type="InterPro" id="IPR050723">
    <property type="entry name" value="CFA/CMAS"/>
</dbReference>
<feature type="domain" description="Methyltransferase" evidence="6">
    <location>
        <begin position="45"/>
        <end position="145"/>
    </location>
</feature>
<keyword evidence="5" id="KW-0443">Lipid metabolism</keyword>
<dbReference type="PANTHER" id="PTHR43667">
    <property type="entry name" value="CYCLOPROPANE-FATTY-ACYL-PHOSPHOLIPID SYNTHASE"/>
    <property type="match status" value="1"/>
</dbReference>
<keyword evidence="8" id="KW-1185">Reference proteome</keyword>
<evidence type="ECO:0000256" key="5">
    <source>
        <dbReference type="ARBA" id="ARBA00023098"/>
    </source>
</evidence>
<dbReference type="Pfam" id="PF13649">
    <property type="entry name" value="Methyltransf_25"/>
    <property type="match status" value="1"/>
</dbReference>
<evidence type="ECO:0000256" key="1">
    <source>
        <dbReference type="ARBA" id="ARBA00010815"/>
    </source>
</evidence>
<keyword evidence="2 7" id="KW-0489">Methyltransferase</keyword>
<comment type="similarity">
    <text evidence="1">Belongs to the CFA/CMAS family.</text>
</comment>
<dbReference type="GO" id="GO:0032259">
    <property type="term" value="P:methylation"/>
    <property type="evidence" value="ECO:0007669"/>
    <property type="project" value="UniProtKB-KW"/>
</dbReference>
<dbReference type="Gene3D" id="2.20.25.110">
    <property type="entry name" value="S-adenosyl-L-methionine-dependent methyltransferases"/>
    <property type="match status" value="1"/>
</dbReference>
<dbReference type="Proteomes" id="UP001596233">
    <property type="component" value="Unassembled WGS sequence"/>
</dbReference>
<evidence type="ECO:0000256" key="2">
    <source>
        <dbReference type="ARBA" id="ARBA00022603"/>
    </source>
</evidence>
<dbReference type="EMBL" id="JBHSTE010000004">
    <property type="protein sequence ID" value="MFC6333495.1"/>
    <property type="molecule type" value="Genomic_DNA"/>
</dbReference>